<evidence type="ECO:0000313" key="1">
    <source>
        <dbReference type="EMBL" id="PHK00370.1"/>
    </source>
</evidence>
<gene>
    <name evidence="1" type="ORF">VF08_24250</name>
</gene>
<organism evidence="1 2">
    <name type="scientific">Nostoc linckia z8</name>
    <dbReference type="NCBI Taxonomy" id="1628746"/>
    <lineage>
        <taxon>Bacteria</taxon>
        <taxon>Bacillati</taxon>
        <taxon>Cyanobacteriota</taxon>
        <taxon>Cyanophyceae</taxon>
        <taxon>Nostocales</taxon>
        <taxon>Nostocaceae</taxon>
        <taxon>Nostoc</taxon>
    </lineage>
</organism>
<accession>A0A9Q6EJI5</accession>
<proteinExistence type="predicted"/>
<dbReference type="AlphaFoldDB" id="A0A9Q6EJI5"/>
<reference evidence="1 2" key="1">
    <citation type="submission" date="2015-02" db="EMBL/GenBank/DDBJ databases">
        <title>Nostoc linckia genome annotation.</title>
        <authorList>
            <person name="Zhou Z."/>
        </authorList>
    </citation>
    <scope>NUCLEOTIDE SEQUENCE [LARGE SCALE GENOMIC DNA]</scope>
    <source>
        <strain evidence="2">z8</strain>
    </source>
</reference>
<protein>
    <submittedName>
        <fullName evidence="1">Uncharacterized protein</fullName>
    </submittedName>
</protein>
<dbReference type="EMBL" id="LAHD01000082">
    <property type="protein sequence ID" value="PHK00370.1"/>
    <property type="molecule type" value="Genomic_DNA"/>
</dbReference>
<dbReference type="Proteomes" id="UP000222310">
    <property type="component" value="Unassembled WGS sequence"/>
</dbReference>
<sequence length="63" mass="7161">MTVNGSQCVGRLPRLLPLLLSKLRTAATTGEAIGVQPINWNNLFLEFPNLFDEKKIYLKFEIK</sequence>
<evidence type="ECO:0000313" key="2">
    <source>
        <dbReference type="Proteomes" id="UP000222310"/>
    </source>
</evidence>
<comment type="caution">
    <text evidence="1">The sequence shown here is derived from an EMBL/GenBank/DDBJ whole genome shotgun (WGS) entry which is preliminary data.</text>
</comment>
<name>A0A9Q6EJI5_NOSLI</name>